<protein>
    <submittedName>
        <fullName evidence="1">Uncharacterized protein</fullName>
    </submittedName>
</protein>
<dbReference type="Proteomes" id="UP000182332">
    <property type="component" value="Unassembled WGS sequence"/>
</dbReference>
<accession>A0A1I0IZJ9</accession>
<name>A0A1I0IZJ9_9PSED</name>
<sequence length="39" mass="4284">MNASRIWICIAALTLIVAVGTSHKVETAVKPANMQELFR</sequence>
<evidence type="ECO:0000313" key="2">
    <source>
        <dbReference type="Proteomes" id="UP000182332"/>
    </source>
</evidence>
<evidence type="ECO:0000313" key="1">
    <source>
        <dbReference type="EMBL" id="SEU02825.1"/>
    </source>
</evidence>
<gene>
    <name evidence="1" type="ORF">SAMN05216197_1456</name>
</gene>
<dbReference type="EMBL" id="FOHW01000045">
    <property type="protein sequence ID" value="SEU02825.1"/>
    <property type="molecule type" value="Genomic_DNA"/>
</dbReference>
<proteinExistence type="predicted"/>
<organism evidence="1 2">
    <name type="scientific">Pseudomonas graminis</name>
    <dbReference type="NCBI Taxonomy" id="158627"/>
    <lineage>
        <taxon>Bacteria</taxon>
        <taxon>Pseudomonadati</taxon>
        <taxon>Pseudomonadota</taxon>
        <taxon>Gammaproteobacteria</taxon>
        <taxon>Pseudomonadales</taxon>
        <taxon>Pseudomonadaceae</taxon>
        <taxon>Pseudomonas</taxon>
    </lineage>
</organism>
<reference evidence="1 2" key="1">
    <citation type="submission" date="2016-10" db="EMBL/GenBank/DDBJ databases">
        <authorList>
            <person name="de Groot N.N."/>
        </authorList>
    </citation>
    <scope>NUCLEOTIDE SEQUENCE [LARGE SCALE GENOMIC DNA]</scope>
    <source>
        <strain evidence="1 2">DSM 11363</strain>
    </source>
</reference>
<dbReference type="AlphaFoldDB" id="A0A1I0IZJ9"/>